<accession>A0A800MT78</accession>
<keyword evidence="2" id="KW-0238">DNA-binding</keyword>
<comment type="caution">
    <text evidence="5">The sequence shown here is derived from an EMBL/GenBank/DDBJ whole genome shotgun (WGS) entry which is preliminary data.</text>
</comment>
<dbReference type="InterPro" id="IPR028082">
    <property type="entry name" value="Peripla_BP_I"/>
</dbReference>
<dbReference type="Pfam" id="PF13377">
    <property type="entry name" value="Peripla_BP_3"/>
    <property type="match status" value="1"/>
</dbReference>
<dbReference type="PANTHER" id="PTHR30146:SF109">
    <property type="entry name" value="HTH-TYPE TRANSCRIPTIONAL REGULATOR GALS"/>
    <property type="match status" value="1"/>
</dbReference>
<proteinExistence type="predicted"/>
<protein>
    <submittedName>
        <fullName evidence="5">Hexuronate utilization operon transcriptional repressor ExuR</fullName>
    </submittedName>
</protein>
<dbReference type="AlphaFoldDB" id="A0A800MT78"/>
<feature type="domain" description="Transcriptional regulator LacI/GalR-like sensor" evidence="4">
    <location>
        <begin position="2"/>
        <end position="76"/>
    </location>
</feature>
<keyword evidence="3" id="KW-0804">Transcription</keyword>
<dbReference type="InterPro" id="IPR046335">
    <property type="entry name" value="LacI/GalR-like_sensor"/>
</dbReference>
<dbReference type="Proteomes" id="UP000465778">
    <property type="component" value="Unassembled WGS sequence"/>
</dbReference>
<evidence type="ECO:0000313" key="5">
    <source>
        <dbReference type="EMBL" id="KAF0821976.1"/>
    </source>
</evidence>
<organism evidence="5 6">
    <name type="scientific">Cytobacillus firmus</name>
    <name type="common">Bacillus firmus</name>
    <dbReference type="NCBI Taxonomy" id="1399"/>
    <lineage>
        <taxon>Bacteria</taxon>
        <taxon>Bacillati</taxon>
        <taxon>Bacillota</taxon>
        <taxon>Bacilli</taxon>
        <taxon>Bacillales</taxon>
        <taxon>Bacillaceae</taxon>
        <taxon>Cytobacillus</taxon>
    </lineage>
</organism>
<evidence type="ECO:0000313" key="6">
    <source>
        <dbReference type="Proteomes" id="UP000465778"/>
    </source>
</evidence>
<name>A0A800MT78_CYTFI</name>
<dbReference type="SUPFAM" id="SSF53822">
    <property type="entry name" value="Periplasmic binding protein-like I"/>
    <property type="match status" value="1"/>
</dbReference>
<evidence type="ECO:0000256" key="3">
    <source>
        <dbReference type="ARBA" id="ARBA00023163"/>
    </source>
</evidence>
<dbReference type="EMBL" id="VDEM01000073">
    <property type="protein sequence ID" value="KAF0821976.1"/>
    <property type="molecule type" value="Genomic_DNA"/>
</dbReference>
<evidence type="ECO:0000259" key="4">
    <source>
        <dbReference type="Pfam" id="PF13377"/>
    </source>
</evidence>
<gene>
    <name evidence="5" type="ORF">KIS1582_4235</name>
</gene>
<sequence length="76" mass="8480">MKENNLKVPEDLAIIGIDDVSFASFYEPGLTIVAQPAFEIGKKAAELLLNKIQKKAGAEEKLVYRFEPKLIVRESC</sequence>
<reference evidence="5 6" key="1">
    <citation type="journal article" date="2020" name="G3 (Bethesda)">
        <title>Whole Genome Sequencing and Comparative Genomics of Two Nematicidal Bacillus Strains Reveals a Wide Range of Possible Virulence Factors.</title>
        <authorList>
            <person name="Susic N."/>
            <person name="Janezic S."/>
            <person name="Rupnik M."/>
            <person name="Geric Stare B."/>
        </authorList>
    </citation>
    <scope>NUCLEOTIDE SEQUENCE [LARGE SCALE GENOMIC DNA]</scope>
    <source>
        <strain evidence="5 6">I-1582</strain>
    </source>
</reference>
<keyword evidence="1" id="KW-0805">Transcription regulation</keyword>
<evidence type="ECO:0000256" key="2">
    <source>
        <dbReference type="ARBA" id="ARBA00023125"/>
    </source>
</evidence>
<dbReference type="PANTHER" id="PTHR30146">
    <property type="entry name" value="LACI-RELATED TRANSCRIPTIONAL REPRESSOR"/>
    <property type="match status" value="1"/>
</dbReference>
<dbReference type="GO" id="GO:0003700">
    <property type="term" value="F:DNA-binding transcription factor activity"/>
    <property type="evidence" value="ECO:0007669"/>
    <property type="project" value="TreeGrafter"/>
</dbReference>
<dbReference type="GO" id="GO:0000976">
    <property type="term" value="F:transcription cis-regulatory region binding"/>
    <property type="evidence" value="ECO:0007669"/>
    <property type="project" value="TreeGrafter"/>
</dbReference>
<dbReference type="Gene3D" id="3.40.50.2300">
    <property type="match status" value="2"/>
</dbReference>
<evidence type="ECO:0000256" key="1">
    <source>
        <dbReference type="ARBA" id="ARBA00023015"/>
    </source>
</evidence>